<dbReference type="Gene3D" id="3.40.190.10">
    <property type="entry name" value="Periplasmic binding protein-like II"/>
    <property type="match status" value="2"/>
</dbReference>
<feature type="signal peptide" evidence="1">
    <location>
        <begin position="1"/>
        <end position="25"/>
    </location>
</feature>
<dbReference type="SMART" id="SM00062">
    <property type="entry name" value="PBPb"/>
    <property type="match status" value="1"/>
</dbReference>
<reference evidence="4" key="1">
    <citation type="journal article" date="2019" name="Int. J. Syst. Evol. Microbiol.">
        <title>The Global Catalogue of Microorganisms (GCM) 10K type strain sequencing project: providing services to taxonomists for standard genome sequencing and annotation.</title>
        <authorList>
            <consortium name="The Broad Institute Genomics Platform"/>
            <consortium name="The Broad Institute Genome Sequencing Center for Infectious Disease"/>
            <person name="Wu L."/>
            <person name="Ma J."/>
        </authorList>
    </citation>
    <scope>NUCLEOTIDE SEQUENCE [LARGE SCALE GENOMIC DNA]</scope>
    <source>
        <strain evidence="4">KCTC 23916</strain>
    </source>
</reference>
<dbReference type="EMBL" id="BMYT01000006">
    <property type="protein sequence ID" value="GGX23017.1"/>
    <property type="molecule type" value="Genomic_DNA"/>
</dbReference>
<name>A0ABQ2XL14_9BURK</name>
<keyword evidence="4" id="KW-1185">Reference proteome</keyword>
<dbReference type="Pfam" id="PF00497">
    <property type="entry name" value="SBP_bac_3"/>
    <property type="match status" value="1"/>
</dbReference>
<evidence type="ECO:0000256" key="1">
    <source>
        <dbReference type="SAM" id="SignalP"/>
    </source>
</evidence>
<dbReference type="InterPro" id="IPR001638">
    <property type="entry name" value="Solute-binding_3/MltF_N"/>
</dbReference>
<gene>
    <name evidence="3" type="ORF">GCM10011282_31370</name>
</gene>
<dbReference type="PROSITE" id="PS51257">
    <property type="entry name" value="PROKAR_LIPOPROTEIN"/>
    <property type="match status" value="1"/>
</dbReference>
<dbReference type="PANTHER" id="PTHR38834">
    <property type="entry name" value="PERIPLASMIC SUBSTRATE BINDING PROTEIN FAMILY 3"/>
    <property type="match status" value="1"/>
</dbReference>
<proteinExistence type="predicted"/>
<accession>A0ABQ2XL14</accession>
<dbReference type="Proteomes" id="UP000620127">
    <property type="component" value="Unassembled WGS sequence"/>
</dbReference>
<feature type="domain" description="Solute-binding protein family 3/N-terminal" evidence="2">
    <location>
        <begin position="27"/>
        <end position="249"/>
    </location>
</feature>
<organism evidence="3 4">
    <name type="scientific">Undibacterium macrobrachii</name>
    <dbReference type="NCBI Taxonomy" id="1119058"/>
    <lineage>
        <taxon>Bacteria</taxon>
        <taxon>Pseudomonadati</taxon>
        <taxon>Pseudomonadota</taxon>
        <taxon>Betaproteobacteria</taxon>
        <taxon>Burkholderiales</taxon>
        <taxon>Oxalobacteraceae</taxon>
        <taxon>Undibacterium</taxon>
    </lineage>
</organism>
<feature type="chain" id="PRO_5045438959" evidence="1">
    <location>
        <begin position="26"/>
        <end position="263"/>
    </location>
</feature>
<protein>
    <submittedName>
        <fullName evidence="3">Amino acid ABC transporter substrate-binding protein</fullName>
    </submittedName>
</protein>
<dbReference type="PANTHER" id="PTHR38834:SF3">
    <property type="entry name" value="SOLUTE-BINDING PROTEIN FAMILY 3_N-TERMINAL DOMAIN-CONTAINING PROTEIN"/>
    <property type="match status" value="1"/>
</dbReference>
<evidence type="ECO:0000313" key="3">
    <source>
        <dbReference type="EMBL" id="GGX23017.1"/>
    </source>
</evidence>
<comment type="caution">
    <text evidence="3">The sequence shown here is derived from an EMBL/GenBank/DDBJ whole genome shotgun (WGS) entry which is preliminary data.</text>
</comment>
<dbReference type="SUPFAM" id="SSF53850">
    <property type="entry name" value="Periplasmic binding protein-like II"/>
    <property type="match status" value="1"/>
</dbReference>
<keyword evidence="1" id="KW-0732">Signal</keyword>
<sequence length="263" mass="30015">MLKLFQFNLRLIALCSLLLSGSCMAQNLALYCEEDRPLQFYGTDGKLTGFTIEIVQEIQKRVGNKDRIQVVPWARGLDKINNNPNTLLFSMARTPEREDAYQWIGPIMSNIYGLYAKADSNLRIHSIEEAKQLSLIGVYRNDIRDQTLTRLGFTNLDRASSNISSFKKLMMGRIPAYTDSKLGVESLAIASGYQASDVKLIFELFKSELYIAASKNTDKHIVEQWNQALEQMKQDKTFMKIEQKYRRQISPTLPATPSLKSKQ</sequence>
<evidence type="ECO:0000313" key="4">
    <source>
        <dbReference type="Proteomes" id="UP000620127"/>
    </source>
</evidence>
<evidence type="ECO:0000259" key="2">
    <source>
        <dbReference type="SMART" id="SM00062"/>
    </source>
</evidence>